<keyword evidence="1" id="KW-0812">Transmembrane</keyword>
<evidence type="ECO:0000256" key="1">
    <source>
        <dbReference type="SAM" id="Phobius"/>
    </source>
</evidence>
<feature type="transmembrane region" description="Helical" evidence="1">
    <location>
        <begin position="172"/>
        <end position="190"/>
    </location>
</feature>
<accession>T0Z9X1</accession>
<comment type="caution">
    <text evidence="2">The sequence shown here is derived from an EMBL/GenBank/DDBJ whole genome shotgun (WGS) entry which is preliminary data.</text>
</comment>
<keyword evidence="2" id="KW-0378">Hydrolase</keyword>
<dbReference type="GO" id="GO:0008237">
    <property type="term" value="F:metallopeptidase activity"/>
    <property type="evidence" value="ECO:0007669"/>
    <property type="project" value="UniProtKB-KW"/>
</dbReference>
<sequence length="238" mass="25673">MNGPNRFDYTYTTNRTTAVPTPGLRTSRVELRHILLAYGVLTLDLAIILNGDGALSLSVTGSTFSFSWEVILVAAVAALTGFLAHELAHKYYAQRHGFWAEFRMSSFGLIFSLLTAFAGFLFAAPGATLVQGMADLRSWGRTALSGPVANLLFAGGFLVGTFSIASQGSSTFWIGALALLTFFNAWFAAFNLIPLGPLDGRKVWRWSRPVWAGAMALSSGLALLAFGITNYGWFLPGK</sequence>
<keyword evidence="1" id="KW-0472">Membrane</keyword>
<feature type="transmembrane region" description="Helical" evidence="1">
    <location>
        <begin position="210"/>
        <end position="234"/>
    </location>
</feature>
<dbReference type="AlphaFoldDB" id="T0Z9X1"/>
<keyword evidence="2" id="KW-0645">Protease</keyword>
<dbReference type="GO" id="GO:0006508">
    <property type="term" value="P:proteolysis"/>
    <property type="evidence" value="ECO:0007669"/>
    <property type="project" value="UniProtKB-KW"/>
</dbReference>
<evidence type="ECO:0000313" key="2">
    <source>
        <dbReference type="EMBL" id="EQD40882.1"/>
    </source>
</evidence>
<reference evidence="2" key="2">
    <citation type="journal article" date="2014" name="ISME J.">
        <title>Microbial stratification in low pH oxic and suboxic macroscopic growths along an acid mine drainage.</title>
        <authorList>
            <person name="Mendez-Garcia C."/>
            <person name="Mesa V."/>
            <person name="Sprenger R.R."/>
            <person name="Richter M."/>
            <person name="Diez M.S."/>
            <person name="Solano J."/>
            <person name="Bargiela R."/>
            <person name="Golyshina O.V."/>
            <person name="Manteca A."/>
            <person name="Ramos J.L."/>
            <person name="Gallego J.R."/>
            <person name="Llorente I."/>
            <person name="Martins Dos Santos V.A."/>
            <person name="Jensen O.N."/>
            <person name="Pelaez A.I."/>
            <person name="Sanchez J."/>
            <person name="Ferrer M."/>
        </authorList>
    </citation>
    <scope>NUCLEOTIDE SEQUENCE</scope>
</reference>
<reference evidence="2" key="1">
    <citation type="submission" date="2013-08" db="EMBL/GenBank/DDBJ databases">
        <authorList>
            <person name="Mendez C."/>
            <person name="Richter M."/>
            <person name="Ferrer M."/>
            <person name="Sanchez J."/>
        </authorList>
    </citation>
    <scope>NUCLEOTIDE SEQUENCE</scope>
</reference>
<proteinExistence type="predicted"/>
<keyword evidence="1" id="KW-1133">Transmembrane helix</keyword>
<name>T0Z9X1_9ZZZZ</name>
<feature type="transmembrane region" description="Helical" evidence="1">
    <location>
        <begin position="144"/>
        <end position="165"/>
    </location>
</feature>
<organism evidence="2">
    <name type="scientific">mine drainage metagenome</name>
    <dbReference type="NCBI Taxonomy" id="410659"/>
    <lineage>
        <taxon>unclassified sequences</taxon>
        <taxon>metagenomes</taxon>
        <taxon>ecological metagenomes</taxon>
    </lineage>
</organism>
<dbReference type="PANTHER" id="PTHR35864">
    <property type="entry name" value="ZINC METALLOPROTEASE MJ0611-RELATED"/>
    <property type="match status" value="1"/>
</dbReference>
<feature type="transmembrane region" description="Helical" evidence="1">
    <location>
        <begin position="34"/>
        <end position="51"/>
    </location>
</feature>
<protein>
    <submittedName>
        <fullName evidence="2">Metalloprotease</fullName>
    </submittedName>
</protein>
<feature type="transmembrane region" description="Helical" evidence="1">
    <location>
        <begin position="63"/>
        <end position="84"/>
    </location>
</feature>
<feature type="transmembrane region" description="Helical" evidence="1">
    <location>
        <begin position="105"/>
        <end position="124"/>
    </location>
</feature>
<gene>
    <name evidence="2" type="ORF">B1B_14758</name>
</gene>
<keyword evidence="2" id="KW-0482">Metalloprotease</keyword>
<dbReference type="InterPro" id="IPR052348">
    <property type="entry name" value="Metallopeptidase_M50B"/>
</dbReference>
<dbReference type="PANTHER" id="PTHR35864:SF1">
    <property type="entry name" value="ZINC METALLOPROTEASE YWHC-RELATED"/>
    <property type="match status" value="1"/>
</dbReference>
<dbReference type="EMBL" id="AUZY01009798">
    <property type="protein sequence ID" value="EQD40882.1"/>
    <property type="molecule type" value="Genomic_DNA"/>
</dbReference>